<gene>
    <name evidence="1" type="ORF">H9894_10195</name>
</gene>
<dbReference type="Gene3D" id="3.30.420.240">
    <property type="match status" value="1"/>
</dbReference>
<dbReference type="InterPro" id="IPR012036">
    <property type="entry name" value="Phage_Mu_Gp28"/>
</dbReference>
<name>A0A9D1TQV8_9BACT</name>
<dbReference type="AlphaFoldDB" id="A0A9D1TQV8"/>
<dbReference type="Proteomes" id="UP000886752">
    <property type="component" value="Unassembled WGS sequence"/>
</dbReference>
<evidence type="ECO:0000313" key="1">
    <source>
        <dbReference type="EMBL" id="HIW01537.1"/>
    </source>
</evidence>
<reference evidence="1" key="2">
    <citation type="submission" date="2021-04" db="EMBL/GenBank/DDBJ databases">
        <authorList>
            <person name="Gilroy R."/>
        </authorList>
    </citation>
    <scope>NUCLEOTIDE SEQUENCE</scope>
    <source>
        <strain evidence="1">ChiHecec2B26-446</strain>
    </source>
</reference>
<organism evidence="1 2">
    <name type="scientific">Candidatus Desulfovibrio intestinipullorum</name>
    <dbReference type="NCBI Taxonomy" id="2838536"/>
    <lineage>
        <taxon>Bacteria</taxon>
        <taxon>Pseudomonadati</taxon>
        <taxon>Thermodesulfobacteriota</taxon>
        <taxon>Desulfovibrionia</taxon>
        <taxon>Desulfovibrionales</taxon>
        <taxon>Desulfovibrionaceae</taxon>
        <taxon>Desulfovibrio</taxon>
    </lineage>
</organism>
<evidence type="ECO:0000313" key="2">
    <source>
        <dbReference type="Proteomes" id="UP000886752"/>
    </source>
</evidence>
<comment type="caution">
    <text evidence="1">The sequence shown here is derived from an EMBL/GenBank/DDBJ whole genome shotgun (WGS) entry which is preliminary data.</text>
</comment>
<dbReference type="PIRSF" id="PIRSF007056">
    <property type="entry name" value="UCP007056"/>
    <property type="match status" value="1"/>
</dbReference>
<proteinExistence type="predicted"/>
<dbReference type="EMBL" id="DXHV01000083">
    <property type="protein sequence ID" value="HIW01537.1"/>
    <property type="molecule type" value="Genomic_DNA"/>
</dbReference>
<accession>A0A9D1TQV8</accession>
<dbReference type="Gene3D" id="3.40.50.300">
    <property type="entry name" value="P-loop containing nucleotide triphosphate hydrolases"/>
    <property type="match status" value="1"/>
</dbReference>
<evidence type="ECO:0008006" key="3">
    <source>
        <dbReference type="Google" id="ProtNLM"/>
    </source>
</evidence>
<dbReference type="InterPro" id="IPR027417">
    <property type="entry name" value="P-loop_NTPase"/>
</dbReference>
<reference evidence="1" key="1">
    <citation type="journal article" date="2021" name="PeerJ">
        <title>Extensive microbial diversity within the chicken gut microbiome revealed by metagenomics and culture.</title>
        <authorList>
            <person name="Gilroy R."/>
            <person name="Ravi A."/>
            <person name="Getino M."/>
            <person name="Pursley I."/>
            <person name="Horton D.L."/>
            <person name="Alikhan N.F."/>
            <person name="Baker D."/>
            <person name="Gharbi K."/>
            <person name="Hall N."/>
            <person name="Watson M."/>
            <person name="Adriaenssens E.M."/>
            <person name="Foster-Nyarko E."/>
            <person name="Jarju S."/>
            <person name="Secka A."/>
            <person name="Antonio M."/>
            <person name="Oren A."/>
            <person name="Chaudhuri R.R."/>
            <person name="La Ragione R."/>
            <person name="Hildebrand F."/>
            <person name="Pallen M.J."/>
        </authorList>
    </citation>
    <scope>NUCLEOTIDE SEQUENCE</scope>
    <source>
        <strain evidence="1">ChiHecec2B26-446</strain>
    </source>
</reference>
<protein>
    <recommendedName>
        <fullName evidence="3">Mu-like prophage FluMu protein gp28</fullName>
    </recommendedName>
</protein>
<sequence length="499" mass="56718">MTDVARILLPYQRDWIADTSRVRVWEKSRRIGASYCEALQSVMEAAKSREAGGQDTFYLSYNKEMTQTFIRDCAYWAKVFNVLADEAEETVLRDIDRDITVYRIRFASGFNIWGLPSEPRSLRSKQGRVIIDEAAFVDDLEELMKAAFALLMWGGSVSILSTHNGADNPFNELISDIRAGNRKYSLHRTTLDDAIAQGLFKTICRRANPPRPWTQEAEDAWRAGIIADYGDGADEELFCVPRRSAGAYLTSVMLEACMDRNVPVLTWTPPADNFVDWPLPTAETYTRGWILENITPLLDRCPRDRAHFCGVDFGRSGDLSVFWPATERRDLSLLPPFVLELRNCPHRTQQQILFAILDGLPRFSGCSLDARGNGSALAEAVRQRYGQGRVREVMISENWYRETMPLLKKGIEDKTLVLPKDADILTDFRCLRVAKGVARVPEQRTRDKTGGRHGDSAVACAMMLDARKELGHAEPWEYVGVPMPGRFDLRGWRDENDWY</sequence>